<comment type="caution">
    <text evidence="2">The sequence shown here is derived from an EMBL/GenBank/DDBJ whole genome shotgun (WGS) entry which is preliminary data.</text>
</comment>
<name>A0A2S4UMH8_9BASI</name>
<reference evidence="2 3" key="1">
    <citation type="submission" date="2017-12" db="EMBL/GenBank/DDBJ databases">
        <title>Gene loss provides genomic basis for host adaptation in cereal stripe rust fungi.</title>
        <authorList>
            <person name="Xia C."/>
        </authorList>
    </citation>
    <scope>NUCLEOTIDE SEQUENCE [LARGE SCALE GENOMIC DNA]</scope>
    <source>
        <strain evidence="2 3">93TX-2</strain>
    </source>
</reference>
<keyword evidence="3" id="KW-1185">Reference proteome</keyword>
<sequence>MNFLPATLIFTITMVMLNQAVGVFGANNISERPIKLARRTIKIGGLVGIENAHSTSIARRANGVRPDIGTE</sequence>
<evidence type="ECO:0008006" key="4">
    <source>
        <dbReference type="Google" id="ProtNLM"/>
    </source>
</evidence>
<reference evidence="3" key="3">
    <citation type="journal article" date="2018" name="Mol. Plant Microbe Interact.">
        <title>Genome sequence resources for the wheat stripe rust pathogen (Puccinia striiformis f. sp. tritici) and the barley stripe rust pathogen (Puccinia striiformis f. sp. hordei).</title>
        <authorList>
            <person name="Xia C."/>
            <person name="Wang M."/>
            <person name="Yin C."/>
            <person name="Cornejo O.E."/>
            <person name="Hulbert S.H."/>
            <person name="Chen X."/>
        </authorList>
    </citation>
    <scope>NUCLEOTIDE SEQUENCE [LARGE SCALE GENOMIC DNA]</scope>
    <source>
        <strain evidence="3">93TX-2</strain>
    </source>
</reference>
<dbReference type="Proteomes" id="UP000238274">
    <property type="component" value="Unassembled WGS sequence"/>
</dbReference>
<proteinExistence type="predicted"/>
<reference evidence="3" key="2">
    <citation type="journal article" date="2018" name="BMC Genomics">
        <title>Genomic insights into host adaptation between the wheat stripe rust pathogen (Puccinia striiformis f. sp. tritici) and the barley stripe rust pathogen (Puccinia striiformis f. sp. hordei).</title>
        <authorList>
            <person name="Xia C."/>
            <person name="Wang M."/>
            <person name="Yin C."/>
            <person name="Cornejo O.E."/>
            <person name="Hulbert S.H."/>
            <person name="Chen X."/>
        </authorList>
    </citation>
    <scope>NUCLEOTIDE SEQUENCE [LARGE SCALE GENOMIC DNA]</scope>
    <source>
        <strain evidence="3">93TX-2</strain>
    </source>
</reference>
<gene>
    <name evidence="2" type="ORF">PSHT_14012</name>
</gene>
<evidence type="ECO:0000313" key="3">
    <source>
        <dbReference type="Proteomes" id="UP000238274"/>
    </source>
</evidence>
<dbReference type="AlphaFoldDB" id="A0A2S4UMH8"/>
<protein>
    <recommendedName>
        <fullName evidence="4">CNNM transmembrane domain-containing protein</fullName>
    </recommendedName>
</protein>
<organism evidence="2 3">
    <name type="scientific">Puccinia striiformis</name>
    <dbReference type="NCBI Taxonomy" id="27350"/>
    <lineage>
        <taxon>Eukaryota</taxon>
        <taxon>Fungi</taxon>
        <taxon>Dikarya</taxon>
        <taxon>Basidiomycota</taxon>
        <taxon>Pucciniomycotina</taxon>
        <taxon>Pucciniomycetes</taxon>
        <taxon>Pucciniales</taxon>
        <taxon>Pucciniaceae</taxon>
        <taxon>Puccinia</taxon>
    </lineage>
</organism>
<feature type="chain" id="PRO_5015629608" description="CNNM transmembrane domain-containing protein" evidence="1">
    <location>
        <begin position="23"/>
        <end position="71"/>
    </location>
</feature>
<evidence type="ECO:0000256" key="1">
    <source>
        <dbReference type="SAM" id="SignalP"/>
    </source>
</evidence>
<keyword evidence="1" id="KW-0732">Signal</keyword>
<evidence type="ECO:0000313" key="2">
    <source>
        <dbReference type="EMBL" id="POV98469.1"/>
    </source>
</evidence>
<dbReference type="EMBL" id="PKSM01000298">
    <property type="protein sequence ID" value="POV98469.1"/>
    <property type="molecule type" value="Genomic_DNA"/>
</dbReference>
<accession>A0A2S4UMH8</accession>
<dbReference type="VEuPathDB" id="FungiDB:PSHT_14012"/>
<feature type="signal peptide" evidence="1">
    <location>
        <begin position="1"/>
        <end position="22"/>
    </location>
</feature>
<dbReference type="VEuPathDB" id="FungiDB:PSTT_16135"/>